<feature type="compositionally biased region" description="Acidic residues" evidence="3">
    <location>
        <begin position="612"/>
        <end position="621"/>
    </location>
</feature>
<evidence type="ECO:0000259" key="5">
    <source>
        <dbReference type="PROSITE" id="PS50923"/>
    </source>
</evidence>
<feature type="compositionally biased region" description="Polar residues" evidence="3">
    <location>
        <begin position="832"/>
        <end position="851"/>
    </location>
</feature>
<proteinExistence type="predicted"/>
<dbReference type="PROSITE" id="PS50923">
    <property type="entry name" value="SUSHI"/>
    <property type="match status" value="1"/>
</dbReference>
<evidence type="ECO:0000313" key="8">
    <source>
        <dbReference type="Proteomes" id="UP000070412"/>
    </source>
</evidence>
<accession>A0A834RHU9</accession>
<comment type="caution">
    <text evidence="2">Lacks conserved residue(s) required for the propagation of feature annotation.</text>
</comment>
<dbReference type="EMBL" id="WVUK01000038">
    <property type="protein sequence ID" value="KAF7496117.1"/>
    <property type="molecule type" value="Genomic_DNA"/>
</dbReference>
<feature type="transmembrane region" description="Helical" evidence="4">
    <location>
        <begin position="12"/>
        <end position="31"/>
    </location>
</feature>
<feature type="transmembrane region" description="Helical" evidence="4">
    <location>
        <begin position="657"/>
        <end position="681"/>
    </location>
</feature>
<feature type="region of interest" description="Disordered" evidence="3">
    <location>
        <begin position="831"/>
        <end position="862"/>
    </location>
</feature>
<reference evidence="7" key="3">
    <citation type="submission" date="2022-06" db="UniProtKB">
        <authorList>
            <consortium name="EnsemblMetazoa"/>
        </authorList>
    </citation>
    <scope>IDENTIFICATION</scope>
</reference>
<evidence type="ECO:0000256" key="1">
    <source>
        <dbReference type="ARBA" id="ARBA00023157"/>
    </source>
</evidence>
<organism evidence="6">
    <name type="scientific">Sarcoptes scabiei</name>
    <name type="common">Itch mite</name>
    <name type="synonym">Acarus scabiei</name>
    <dbReference type="NCBI Taxonomy" id="52283"/>
    <lineage>
        <taxon>Eukaryota</taxon>
        <taxon>Metazoa</taxon>
        <taxon>Ecdysozoa</taxon>
        <taxon>Arthropoda</taxon>
        <taxon>Chelicerata</taxon>
        <taxon>Arachnida</taxon>
        <taxon>Acari</taxon>
        <taxon>Acariformes</taxon>
        <taxon>Sarcoptiformes</taxon>
        <taxon>Astigmata</taxon>
        <taxon>Psoroptidia</taxon>
        <taxon>Sarcoptoidea</taxon>
        <taxon>Sarcoptidae</taxon>
        <taxon>Sarcoptinae</taxon>
        <taxon>Sarcoptes</taxon>
    </lineage>
</organism>
<dbReference type="Proteomes" id="UP000070412">
    <property type="component" value="Unassembled WGS sequence"/>
</dbReference>
<dbReference type="Gene3D" id="2.10.70.10">
    <property type="entry name" value="Complement Module, domain 1"/>
    <property type="match status" value="1"/>
</dbReference>
<evidence type="ECO:0000256" key="2">
    <source>
        <dbReference type="PROSITE-ProRule" id="PRU00302"/>
    </source>
</evidence>
<feature type="domain" description="Sushi" evidence="5">
    <location>
        <begin position="426"/>
        <end position="490"/>
    </location>
</feature>
<sequence>MLIKTLTLTIWLKAIRFYSVFFVIVMIVMIVDGSVSTTMERFGTEKFSSDSFNKMNNLSLLIATNGSDQNQCVDKFHIDCHCGSIATPPSTTLFTKITFPNGSTLVNEYDEEISYGYKSLRVYYRCRDDRNILVGNNMRECIKGNWYGLVPRCAINNLNRTRLNHIEVSNYRMDVMTSDENNSENQSKNDFVSSLDKPVNMMIYYDQSLQLDTNGAFQVPLKSQPIDCIRWSLSPRQTWKMNLDRMTRVHYVRIKLFGNHIEDLYLNHEISIKLSLKNVSIGSNRTVKLENDSKDDGDDDVGKDSFGSNETNQKPIPIEIKCSVTIPKESQFSTYQQKYSANYLVLDFLCEIGGEEKSFIELLLSEDDDVDSLMVNSIEIRFEMLNTVYNEDDDSTLHSESITIDEFKQKIFVISLCELQIYSFRSDCGFPDFPVTAIVQQDFNFIDSGGHERKSFKFTCIDKNRIIKGNSDIECGHYGKWSKEFPRCDPSLPCNLLKNLTFAPGYLADITYETTLIDEINKKPLYRMQLSTATLSRDQNEIGTQFLDQNRFLIASKNNQSDSQKRLLDAGKVICRDGQWIGLDQIKCIQSIPDHIESNGKRRKGSLRGTESDEADDEFDDDSNRNRKFHRNRNHFDSDPNDSIDNRIQVVSLPVRVINILFALFIILLLIIISLLIYMIIFRKRLSKSINLESKNERTNETRMMMMMNGNHNTSDYPLFDLPSINLESQRNNEYNLIGDELYERITLSEFDYPSNDYQTILAQSNQNRFSDLSLYPQSNHQRLNAIKSIEGEERQNSIYGLEDDSSMIVESKLRKNYANNHQDDRFEIQCRNPSSGTISSSRENFSTNNDYRSDGSPLRNETSFDYLRQNSIYEKS</sequence>
<evidence type="ECO:0000313" key="6">
    <source>
        <dbReference type="EMBL" id="KAF7496117.1"/>
    </source>
</evidence>
<gene>
    <name evidence="6" type="ORF">SSS_2809</name>
</gene>
<feature type="region of interest" description="Disordered" evidence="3">
    <location>
        <begin position="600"/>
        <end position="641"/>
    </location>
</feature>
<dbReference type="EnsemblMetazoa" id="SSS_2809s_mrna">
    <property type="protein sequence ID" value="KAF7496117.1"/>
    <property type="gene ID" value="SSS_2809"/>
</dbReference>
<evidence type="ECO:0000256" key="4">
    <source>
        <dbReference type="SAM" id="Phobius"/>
    </source>
</evidence>
<keyword evidence="1" id="KW-1015">Disulfide bond</keyword>
<reference evidence="6" key="2">
    <citation type="submission" date="2020-01" db="EMBL/GenBank/DDBJ databases">
        <authorList>
            <person name="Korhonen P.K.K."/>
            <person name="Guangxu M.G."/>
            <person name="Wang T.W."/>
            <person name="Stroehlein A.J.S."/>
            <person name="Young N.D."/>
            <person name="Ang C.-S.A."/>
            <person name="Fernando D.W.F."/>
            <person name="Lu H.L."/>
            <person name="Taylor S.T."/>
            <person name="Ehtesham M.E.M."/>
            <person name="Najaraj S.H.N."/>
            <person name="Harsha G.H.G."/>
            <person name="Madugundu A.M."/>
            <person name="Renuse S.R."/>
            <person name="Holt D.H."/>
            <person name="Pandey A.P."/>
            <person name="Papenfuss A.P."/>
            <person name="Gasser R.B.G."/>
            <person name="Fischer K.F."/>
        </authorList>
    </citation>
    <scope>NUCLEOTIDE SEQUENCE</scope>
    <source>
        <strain evidence="6">SSS_KF_BRIS2020</strain>
    </source>
</reference>
<dbReference type="OrthoDB" id="6495396at2759"/>
<keyword evidence="4" id="KW-1133">Transmembrane helix</keyword>
<keyword evidence="2" id="KW-0768">Sushi</keyword>
<dbReference type="AlphaFoldDB" id="A0A834RHU9"/>
<dbReference type="CDD" id="cd00033">
    <property type="entry name" value="CCP"/>
    <property type="match status" value="1"/>
</dbReference>
<keyword evidence="4" id="KW-0472">Membrane</keyword>
<reference evidence="8" key="1">
    <citation type="journal article" date="2020" name="PLoS Negl. Trop. Dis.">
        <title>High-quality nuclear genome for Sarcoptes scabiei-A critical resource for a neglected parasite.</title>
        <authorList>
            <person name="Korhonen P.K."/>
            <person name="Gasser R.B."/>
            <person name="Ma G."/>
            <person name="Wang T."/>
            <person name="Stroehlein A.J."/>
            <person name="Young N.D."/>
            <person name="Ang C.S."/>
            <person name="Fernando D.D."/>
            <person name="Lu H.C."/>
            <person name="Taylor S."/>
            <person name="Reynolds S.L."/>
            <person name="Mofiz E."/>
            <person name="Najaraj S.H."/>
            <person name="Gowda H."/>
            <person name="Madugundu A."/>
            <person name="Renuse S."/>
            <person name="Holt D."/>
            <person name="Pandey A."/>
            <person name="Papenfuss A.T."/>
            <person name="Fischer K."/>
        </authorList>
    </citation>
    <scope>NUCLEOTIDE SEQUENCE [LARGE SCALE GENOMIC DNA]</scope>
</reference>
<name>A0A834RHU9_SARSC</name>
<dbReference type="InterPro" id="IPR000436">
    <property type="entry name" value="Sushi_SCR_CCP_dom"/>
</dbReference>
<dbReference type="Pfam" id="PF00084">
    <property type="entry name" value="Sushi"/>
    <property type="match status" value="1"/>
</dbReference>
<keyword evidence="8" id="KW-1185">Reference proteome</keyword>
<feature type="region of interest" description="Disordered" evidence="3">
    <location>
        <begin position="288"/>
        <end position="313"/>
    </location>
</feature>
<evidence type="ECO:0000256" key="3">
    <source>
        <dbReference type="SAM" id="MobiDB-lite"/>
    </source>
</evidence>
<protein>
    <recommendedName>
        <fullName evidence="5">Sushi domain-containing protein</fullName>
    </recommendedName>
</protein>
<keyword evidence="4" id="KW-0812">Transmembrane</keyword>
<evidence type="ECO:0000313" key="7">
    <source>
        <dbReference type="EnsemblMetazoa" id="KAF7496117.1"/>
    </source>
</evidence>